<evidence type="ECO:0000313" key="2">
    <source>
        <dbReference type="Proteomes" id="UP000095558"/>
    </source>
</evidence>
<protein>
    <recommendedName>
        <fullName evidence="3">DUF4230 domain-containing protein</fullName>
    </recommendedName>
</protein>
<reference evidence="1 2" key="1">
    <citation type="submission" date="2015-09" db="EMBL/GenBank/DDBJ databases">
        <authorList>
            <consortium name="Pathogen Informatics"/>
        </authorList>
    </citation>
    <scope>NUCLEOTIDE SEQUENCE [LARGE SCALE GENOMIC DNA]</scope>
    <source>
        <strain evidence="1 2">2789STDY5834855</strain>
    </source>
</reference>
<evidence type="ECO:0008006" key="3">
    <source>
        <dbReference type="Google" id="ProtNLM"/>
    </source>
</evidence>
<gene>
    <name evidence="1" type="ORF">ERS852470_03024</name>
</gene>
<dbReference type="EMBL" id="CYZV01000039">
    <property type="protein sequence ID" value="CUO67551.1"/>
    <property type="molecule type" value="Genomic_DNA"/>
</dbReference>
<proteinExistence type="predicted"/>
<organism evidence="1 2">
    <name type="scientific">Clostridium disporicum</name>
    <dbReference type="NCBI Taxonomy" id="84024"/>
    <lineage>
        <taxon>Bacteria</taxon>
        <taxon>Bacillati</taxon>
        <taxon>Bacillota</taxon>
        <taxon>Clostridia</taxon>
        <taxon>Eubacteriales</taxon>
        <taxon>Clostridiaceae</taxon>
        <taxon>Clostridium</taxon>
    </lineage>
</organism>
<dbReference type="RefSeq" id="WP_172676184.1">
    <property type="nucleotide sequence ID" value="NZ_CYYT01000035.1"/>
</dbReference>
<sequence length="161" mass="18582">MINEIKDVNKLIPLEIELSETLTVDNTYFNLDIFKKSKKITFFANCSYSIDFSTLSTNNIKIDNSNKEIYITIPKIDIFSIDIDENKTIYGDTEVGLLRFGDLKLSSEEINEIYINANDMFSKKMNNQDFYTQTLKNAENSLESLLFNLTGEHYDINLTLS</sequence>
<dbReference type="Pfam" id="PF14014">
    <property type="entry name" value="DUF4230"/>
    <property type="match status" value="1"/>
</dbReference>
<evidence type="ECO:0000313" key="1">
    <source>
        <dbReference type="EMBL" id="CUO67551.1"/>
    </source>
</evidence>
<dbReference type="AlphaFoldDB" id="A0A174GZX3"/>
<dbReference type="InterPro" id="IPR025324">
    <property type="entry name" value="DUF4230"/>
</dbReference>
<dbReference type="Proteomes" id="UP000095558">
    <property type="component" value="Unassembled WGS sequence"/>
</dbReference>
<accession>A0A174GZX3</accession>
<name>A0A174GZX3_9CLOT</name>